<dbReference type="InterPro" id="IPR017972">
    <property type="entry name" value="Cyt_P450_CS"/>
</dbReference>
<dbReference type="EMBL" id="MU007078">
    <property type="protein sequence ID" value="KAF2423720.1"/>
    <property type="molecule type" value="Genomic_DNA"/>
</dbReference>
<keyword evidence="7" id="KW-1133">Transmembrane helix</keyword>
<name>A0A9P4TU21_9PEZI</name>
<comment type="caution">
    <text evidence="8">The sequence shown here is derived from an EMBL/GenBank/DDBJ whole genome shotgun (WGS) entry which is preliminary data.</text>
</comment>
<comment type="cofactor">
    <cofactor evidence="1 5">
        <name>heme</name>
        <dbReference type="ChEBI" id="CHEBI:30413"/>
    </cofactor>
</comment>
<dbReference type="Pfam" id="PF00067">
    <property type="entry name" value="p450"/>
    <property type="match status" value="1"/>
</dbReference>
<keyword evidence="3 5" id="KW-0479">Metal-binding</keyword>
<dbReference type="SUPFAM" id="SSF48264">
    <property type="entry name" value="Cytochrome P450"/>
    <property type="match status" value="1"/>
</dbReference>
<evidence type="ECO:0000256" key="1">
    <source>
        <dbReference type="ARBA" id="ARBA00001971"/>
    </source>
</evidence>
<keyword evidence="6" id="KW-0503">Monooxygenase</keyword>
<evidence type="ECO:0000256" key="6">
    <source>
        <dbReference type="RuleBase" id="RU000461"/>
    </source>
</evidence>
<dbReference type="PROSITE" id="PS00086">
    <property type="entry name" value="CYTOCHROME_P450"/>
    <property type="match status" value="1"/>
</dbReference>
<keyword evidence="9" id="KW-1185">Reference proteome</keyword>
<evidence type="ECO:0000313" key="8">
    <source>
        <dbReference type="EMBL" id="KAF2423720.1"/>
    </source>
</evidence>
<feature type="binding site" description="axial binding residue" evidence="5">
    <location>
        <position position="476"/>
    </location>
    <ligand>
        <name>heme</name>
        <dbReference type="ChEBI" id="CHEBI:30413"/>
    </ligand>
    <ligandPart>
        <name>Fe</name>
        <dbReference type="ChEBI" id="CHEBI:18248"/>
    </ligandPart>
</feature>
<dbReference type="GO" id="GO:0016705">
    <property type="term" value="F:oxidoreductase activity, acting on paired donors, with incorporation or reduction of molecular oxygen"/>
    <property type="evidence" value="ECO:0007669"/>
    <property type="project" value="InterPro"/>
</dbReference>
<evidence type="ECO:0000256" key="5">
    <source>
        <dbReference type="PIRSR" id="PIRSR602403-1"/>
    </source>
</evidence>
<dbReference type="GO" id="GO:0020037">
    <property type="term" value="F:heme binding"/>
    <property type="evidence" value="ECO:0007669"/>
    <property type="project" value="InterPro"/>
</dbReference>
<protein>
    <submittedName>
        <fullName evidence="8">Cytochrome P450</fullName>
    </submittedName>
</protein>
<keyword evidence="4 5" id="KW-0408">Iron</keyword>
<dbReference type="PRINTS" id="PR00465">
    <property type="entry name" value="EP450IV"/>
</dbReference>
<dbReference type="GO" id="GO:0004497">
    <property type="term" value="F:monooxygenase activity"/>
    <property type="evidence" value="ECO:0007669"/>
    <property type="project" value="UniProtKB-KW"/>
</dbReference>
<comment type="similarity">
    <text evidence="2 6">Belongs to the cytochrome P450 family.</text>
</comment>
<dbReference type="PANTHER" id="PTHR24305:SF166">
    <property type="entry name" value="CYTOCHROME P450 12A4, MITOCHONDRIAL-RELATED"/>
    <property type="match status" value="1"/>
</dbReference>
<dbReference type="InterPro" id="IPR001128">
    <property type="entry name" value="Cyt_P450"/>
</dbReference>
<keyword evidence="7" id="KW-0812">Transmembrane</keyword>
<dbReference type="AlphaFoldDB" id="A0A9P4TU21"/>
<evidence type="ECO:0000256" key="4">
    <source>
        <dbReference type="ARBA" id="ARBA00023004"/>
    </source>
</evidence>
<dbReference type="PANTHER" id="PTHR24305">
    <property type="entry name" value="CYTOCHROME P450"/>
    <property type="match status" value="1"/>
</dbReference>
<evidence type="ECO:0000256" key="3">
    <source>
        <dbReference type="ARBA" id="ARBA00022723"/>
    </source>
</evidence>
<dbReference type="OrthoDB" id="1470350at2759"/>
<dbReference type="PRINTS" id="PR00385">
    <property type="entry name" value="P450"/>
</dbReference>
<proteinExistence type="inferred from homology"/>
<organism evidence="8 9">
    <name type="scientific">Tothia fuscella</name>
    <dbReference type="NCBI Taxonomy" id="1048955"/>
    <lineage>
        <taxon>Eukaryota</taxon>
        <taxon>Fungi</taxon>
        <taxon>Dikarya</taxon>
        <taxon>Ascomycota</taxon>
        <taxon>Pezizomycotina</taxon>
        <taxon>Dothideomycetes</taxon>
        <taxon>Pleosporomycetidae</taxon>
        <taxon>Venturiales</taxon>
        <taxon>Cylindrosympodiaceae</taxon>
        <taxon>Tothia</taxon>
    </lineage>
</organism>
<keyword evidence="7" id="KW-0472">Membrane</keyword>
<dbReference type="GO" id="GO:0005506">
    <property type="term" value="F:iron ion binding"/>
    <property type="evidence" value="ECO:0007669"/>
    <property type="project" value="InterPro"/>
</dbReference>
<dbReference type="Gene3D" id="1.10.630.10">
    <property type="entry name" value="Cytochrome P450"/>
    <property type="match status" value="1"/>
</dbReference>
<gene>
    <name evidence="8" type="ORF">EJ08DRAFT_639715</name>
</gene>
<keyword evidence="5 6" id="KW-0349">Heme</keyword>
<dbReference type="InterPro" id="IPR036396">
    <property type="entry name" value="Cyt_P450_sf"/>
</dbReference>
<dbReference type="InterPro" id="IPR050121">
    <property type="entry name" value="Cytochrome_P450_monoxygenase"/>
</dbReference>
<sequence>MSQSLNLPYVALAVCIALSIYRFLVYPLFLSPLSRIPSAHPLAKFTSLWILYIRYRNLENSTIHKAHQKWGPVIQLGPNELSVNCVKDGILTVYSGGFEKGDWYNLFANYEGVRNMFSMPLSKQHSSRKRMLSNIYSKSHLQSSPTMSSISSNLIFDRFLPELNSKGDTPFNIYALFSAIAMDFVCAYLFGLESGSNLTQDEEFRTWFLDLYDSRRSYNFWPQELPRLTSALASIGINLTPKWVNDANKEIEEWTLSMVDKSAAVLEKTQAQKAEALNEADIGNFPTVYSQLLSASAKAAGKDGPSDHNRERLEIASELLDHLAAGFDTTGITLTYLIHELSQRPDLQSSLRQELLTLSPQITQSNNPHLPLPKSLDTLPLLNAIIEETLRLRAAIPGPQPRITPPGGCTLGPQGEYPNIPSGIRISALAHSLHRNANVFTNPEQWLPERYLTSSDEQLKEMRRWFWAFGSGGRMCVGSKLALLEIKYVVAALYTNFRTVVVDDGGIEQMDIYTAPPRGGKLIVRLERVED</sequence>
<evidence type="ECO:0000313" key="9">
    <source>
        <dbReference type="Proteomes" id="UP000800235"/>
    </source>
</evidence>
<keyword evidence="6" id="KW-0560">Oxidoreductase</keyword>
<dbReference type="InterPro" id="IPR002403">
    <property type="entry name" value="Cyt_P450_E_grp-IV"/>
</dbReference>
<feature type="transmembrane region" description="Helical" evidence="7">
    <location>
        <begin position="6"/>
        <end position="25"/>
    </location>
</feature>
<evidence type="ECO:0000256" key="2">
    <source>
        <dbReference type="ARBA" id="ARBA00010617"/>
    </source>
</evidence>
<dbReference type="CDD" id="cd11059">
    <property type="entry name" value="CYP_fungal"/>
    <property type="match status" value="1"/>
</dbReference>
<accession>A0A9P4TU21</accession>
<reference evidence="8" key="1">
    <citation type="journal article" date="2020" name="Stud. Mycol.">
        <title>101 Dothideomycetes genomes: a test case for predicting lifestyles and emergence of pathogens.</title>
        <authorList>
            <person name="Haridas S."/>
            <person name="Albert R."/>
            <person name="Binder M."/>
            <person name="Bloem J."/>
            <person name="Labutti K."/>
            <person name="Salamov A."/>
            <person name="Andreopoulos B."/>
            <person name="Baker S."/>
            <person name="Barry K."/>
            <person name="Bills G."/>
            <person name="Bluhm B."/>
            <person name="Cannon C."/>
            <person name="Castanera R."/>
            <person name="Culley D."/>
            <person name="Daum C."/>
            <person name="Ezra D."/>
            <person name="Gonzalez J."/>
            <person name="Henrissat B."/>
            <person name="Kuo A."/>
            <person name="Liang C."/>
            <person name="Lipzen A."/>
            <person name="Lutzoni F."/>
            <person name="Magnuson J."/>
            <person name="Mondo S."/>
            <person name="Nolan M."/>
            <person name="Ohm R."/>
            <person name="Pangilinan J."/>
            <person name="Park H.-J."/>
            <person name="Ramirez L."/>
            <person name="Alfaro M."/>
            <person name="Sun H."/>
            <person name="Tritt A."/>
            <person name="Yoshinaga Y."/>
            <person name="Zwiers L.-H."/>
            <person name="Turgeon B."/>
            <person name="Goodwin S."/>
            <person name="Spatafora J."/>
            <person name="Crous P."/>
            <person name="Grigoriev I."/>
        </authorList>
    </citation>
    <scope>NUCLEOTIDE SEQUENCE</scope>
    <source>
        <strain evidence="8">CBS 130266</strain>
    </source>
</reference>
<dbReference type="Proteomes" id="UP000800235">
    <property type="component" value="Unassembled WGS sequence"/>
</dbReference>
<evidence type="ECO:0000256" key="7">
    <source>
        <dbReference type="SAM" id="Phobius"/>
    </source>
</evidence>